<evidence type="ECO:0000313" key="8">
    <source>
        <dbReference type="EMBL" id="SVA56984.1"/>
    </source>
</evidence>
<sequence length="532" mass="58627">MTNKYNYNNWDRFQRYYTEFPSIGLGIDISRMNFTEEFIGQIKPRLAKAFDAMDELEAGAIANPDEKRMVGHYWLRNASLAPTDELQKVIGQTLVSIKAFASKVHSGEVHGADGRFENMLIIGIGGSALGPQFVAHALSQPGRDRVTPWFIDNTDPDGIDQIKSKLANLLGKTLVIVISKSGGTKETRNGMVEIQAAFQAAELDFAKHAIAITGDGSNLDKVAEDEGWIQRFPMWDWVGGRTSETSAVGLLPAALQGFDIDKILAGAAACDSVTRTKTFEENPAAQLAAMWFNAVEGKGSKDMVILPYKDRLELLSKYLQQLIMESLGKERDLDGKIVNQGISVYGNKGSTDQHAYIQQLREGVHNFFVTFIRVLKDRNGASIEVEKGHTAGDYLDGFLQGTRNALYQNNRESITLNITEINEFCIGVLVALFERSVGYYSTIININAYHQPGVEAGKKAAKEIIGLQAKIVEFLSNNSDAAHSVSEIADGIKASENQESVFLICQHLSANDYRKIKKIGSLALTEITFQSQ</sequence>
<dbReference type="UniPathway" id="UPA00109">
    <property type="reaction ID" value="UER00181"/>
</dbReference>
<gene>
    <name evidence="8" type="ORF">METZ01_LOCUS109838</name>
</gene>
<dbReference type="GO" id="GO:0097367">
    <property type="term" value="F:carbohydrate derivative binding"/>
    <property type="evidence" value="ECO:0007669"/>
    <property type="project" value="InterPro"/>
</dbReference>
<accession>A0A381WWV4</accession>
<dbReference type="InterPro" id="IPR046348">
    <property type="entry name" value="SIS_dom_sf"/>
</dbReference>
<dbReference type="CDD" id="cd05016">
    <property type="entry name" value="SIS_PGI_2"/>
    <property type="match status" value="1"/>
</dbReference>
<comment type="catalytic activity">
    <reaction evidence="7">
        <text>alpha-D-glucose 6-phosphate = beta-D-fructose 6-phosphate</text>
        <dbReference type="Rhea" id="RHEA:11816"/>
        <dbReference type="ChEBI" id="CHEBI:57634"/>
        <dbReference type="ChEBI" id="CHEBI:58225"/>
        <dbReference type="EC" id="5.3.1.9"/>
    </reaction>
</comment>
<keyword evidence="4" id="KW-0312">Gluconeogenesis</keyword>
<evidence type="ECO:0000256" key="4">
    <source>
        <dbReference type="ARBA" id="ARBA00022432"/>
    </source>
</evidence>
<dbReference type="GO" id="GO:0048029">
    <property type="term" value="F:monosaccharide binding"/>
    <property type="evidence" value="ECO:0007669"/>
    <property type="project" value="TreeGrafter"/>
</dbReference>
<dbReference type="GO" id="GO:0004347">
    <property type="term" value="F:glucose-6-phosphate isomerase activity"/>
    <property type="evidence" value="ECO:0007669"/>
    <property type="project" value="UniProtKB-EC"/>
</dbReference>
<dbReference type="PROSITE" id="PS51463">
    <property type="entry name" value="P_GLUCOSE_ISOMERASE_3"/>
    <property type="match status" value="1"/>
</dbReference>
<dbReference type="PANTHER" id="PTHR11469:SF1">
    <property type="entry name" value="GLUCOSE-6-PHOSPHATE ISOMERASE"/>
    <property type="match status" value="1"/>
</dbReference>
<dbReference type="GO" id="GO:0006096">
    <property type="term" value="P:glycolytic process"/>
    <property type="evidence" value="ECO:0007669"/>
    <property type="project" value="UniProtKB-UniPathway"/>
</dbReference>
<dbReference type="FunFam" id="3.40.50.10490:FF:000023">
    <property type="entry name" value="Glucose-6-phosphate isomerase"/>
    <property type="match status" value="1"/>
</dbReference>
<evidence type="ECO:0000256" key="1">
    <source>
        <dbReference type="ARBA" id="ARBA00004926"/>
    </source>
</evidence>
<evidence type="ECO:0000256" key="2">
    <source>
        <dbReference type="ARBA" id="ARBA00006604"/>
    </source>
</evidence>
<dbReference type="CDD" id="cd05015">
    <property type="entry name" value="SIS_PGI_1"/>
    <property type="match status" value="1"/>
</dbReference>
<dbReference type="GO" id="GO:0005829">
    <property type="term" value="C:cytosol"/>
    <property type="evidence" value="ECO:0007669"/>
    <property type="project" value="TreeGrafter"/>
</dbReference>
<dbReference type="InterPro" id="IPR035482">
    <property type="entry name" value="SIS_PGI_2"/>
</dbReference>
<dbReference type="EMBL" id="UINC01013147">
    <property type="protein sequence ID" value="SVA56984.1"/>
    <property type="molecule type" value="Genomic_DNA"/>
</dbReference>
<comment type="pathway">
    <text evidence="1">Carbohydrate degradation; glycolysis; D-glyceraldehyde 3-phosphate and glycerone phosphate from D-glucose: step 2/4.</text>
</comment>
<reference evidence="8" key="1">
    <citation type="submission" date="2018-05" db="EMBL/GenBank/DDBJ databases">
        <authorList>
            <person name="Lanie J.A."/>
            <person name="Ng W.-L."/>
            <person name="Kazmierczak K.M."/>
            <person name="Andrzejewski T.M."/>
            <person name="Davidsen T.M."/>
            <person name="Wayne K.J."/>
            <person name="Tettelin H."/>
            <person name="Glass J.I."/>
            <person name="Rusch D."/>
            <person name="Podicherti R."/>
            <person name="Tsui H.-C.T."/>
            <person name="Winkler M.E."/>
        </authorList>
    </citation>
    <scope>NUCLEOTIDE SEQUENCE</scope>
</reference>
<dbReference type="EC" id="5.3.1.9" evidence="3"/>
<dbReference type="PROSITE" id="PS00174">
    <property type="entry name" value="P_GLUCOSE_ISOMERASE_2"/>
    <property type="match status" value="1"/>
</dbReference>
<evidence type="ECO:0000256" key="5">
    <source>
        <dbReference type="ARBA" id="ARBA00023152"/>
    </source>
</evidence>
<dbReference type="PRINTS" id="PR00662">
    <property type="entry name" value="G6PISOMERASE"/>
</dbReference>
<dbReference type="HAMAP" id="MF_00473">
    <property type="entry name" value="G6P_isomerase"/>
    <property type="match status" value="1"/>
</dbReference>
<dbReference type="Pfam" id="PF00342">
    <property type="entry name" value="PGI"/>
    <property type="match status" value="2"/>
</dbReference>
<keyword evidence="5" id="KW-0324">Glycolysis</keyword>
<dbReference type="GO" id="GO:0051156">
    <property type="term" value="P:glucose 6-phosphate metabolic process"/>
    <property type="evidence" value="ECO:0007669"/>
    <property type="project" value="TreeGrafter"/>
</dbReference>
<dbReference type="PANTHER" id="PTHR11469">
    <property type="entry name" value="GLUCOSE-6-PHOSPHATE ISOMERASE"/>
    <property type="match status" value="1"/>
</dbReference>
<dbReference type="Gene3D" id="3.40.50.10490">
    <property type="entry name" value="Glucose-6-phosphate isomerase like protein, domain 1"/>
    <property type="match status" value="2"/>
</dbReference>
<organism evidence="8">
    <name type="scientific">marine metagenome</name>
    <dbReference type="NCBI Taxonomy" id="408172"/>
    <lineage>
        <taxon>unclassified sequences</taxon>
        <taxon>metagenomes</taxon>
        <taxon>ecological metagenomes</taxon>
    </lineage>
</organism>
<dbReference type="InterPro" id="IPR001672">
    <property type="entry name" value="G6P_Isomerase"/>
</dbReference>
<comment type="similarity">
    <text evidence="2">Belongs to the GPI family.</text>
</comment>
<dbReference type="SUPFAM" id="SSF53697">
    <property type="entry name" value="SIS domain"/>
    <property type="match status" value="1"/>
</dbReference>
<evidence type="ECO:0000256" key="7">
    <source>
        <dbReference type="ARBA" id="ARBA00029321"/>
    </source>
</evidence>
<dbReference type="GO" id="GO:0006094">
    <property type="term" value="P:gluconeogenesis"/>
    <property type="evidence" value="ECO:0007669"/>
    <property type="project" value="UniProtKB-KW"/>
</dbReference>
<protein>
    <recommendedName>
        <fullName evidence="3">glucose-6-phosphate isomerase</fullName>
        <ecNumber evidence="3">5.3.1.9</ecNumber>
    </recommendedName>
</protein>
<keyword evidence="6" id="KW-0413">Isomerase</keyword>
<dbReference type="FunFam" id="3.40.50.10490:FF:000021">
    <property type="entry name" value="Glucose-6-phosphate isomerase"/>
    <property type="match status" value="1"/>
</dbReference>
<dbReference type="AlphaFoldDB" id="A0A381WWV4"/>
<dbReference type="InterPro" id="IPR035476">
    <property type="entry name" value="SIS_PGI_1"/>
</dbReference>
<evidence type="ECO:0000256" key="3">
    <source>
        <dbReference type="ARBA" id="ARBA00011952"/>
    </source>
</evidence>
<proteinExistence type="inferred from homology"/>
<dbReference type="NCBIfam" id="NF010696">
    <property type="entry name" value="PRK14096.1"/>
    <property type="match status" value="1"/>
</dbReference>
<evidence type="ECO:0000256" key="6">
    <source>
        <dbReference type="ARBA" id="ARBA00023235"/>
    </source>
</evidence>
<dbReference type="InterPro" id="IPR018189">
    <property type="entry name" value="Phosphoglucose_isomerase_CS"/>
</dbReference>
<name>A0A381WWV4_9ZZZZ</name>